<gene>
    <name evidence="1" type="ORF">S12H4_21701</name>
</gene>
<proteinExistence type="predicted"/>
<protein>
    <submittedName>
        <fullName evidence="1">Uncharacterized protein</fullName>
    </submittedName>
</protein>
<evidence type="ECO:0000313" key="1">
    <source>
        <dbReference type="EMBL" id="GAI85025.1"/>
    </source>
</evidence>
<comment type="caution">
    <text evidence="1">The sequence shown here is derived from an EMBL/GenBank/DDBJ whole genome shotgun (WGS) entry which is preliminary data.</text>
</comment>
<organism evidence="1">
    <name type="scientific">marine sediment metagenome</name>
    <dbReference type="NCBI Taxonomy" id="412755"/>
    <lineage>
        <taxon>unclassified sequences</taxon>
        <taxon>metagenomes</taxon>
        <taxon>ecological metagenomes</taxon>
    </lineage>
</organism>
<dbReference type="AlphaFoldDB" id="X1TBT8"/>
<feature type="non-terminal residue" evidence="1">
    <location>
        <position position="1"/>
    </location>
</feature>
<accession>X1TBT8</accession>
<dbReference type="EMBL" id="BARW01011202">
    <property type="protein sequence ID" value="GAI85025.1"/>
    <property type="molecule type" value="Genomic_DNA"/>
</dbReference>
<name>X1TBT8_9ZZZZ</name>
<sequence>DLYDKGYSWGRVGNIIDYWLWDRKVDLLQKVYNQYEDLYVDDLVTESEVLPIIHIMSTS</sequence>
<reference evidence="1" key="1">
    <citation type="journal article" date="2014" name="Front. Microbiol.">
        <title>High frequency of phylogenetically diverse reductive dehalogenase-homologous genes in deep subseafloor sedimentary metagenomes.</title>
        <authorList>
            <person name="Kawai M."/>
            <person name="Futagami T."/>
            <person name="Toyoda A."/>
            <person name="Takaki Y."/>
            <person name="Nishi S."/>
            <person name="Hori S."/>
            <person name="Arai W."/>
            <person name="Tsubouchi T."/>
            <person name="Morono Y."/>
            <person name="Uchiyama I."/>
            <person name="Ito T."/>
            <person name="Fujiyama A."/>
            <person name="Inagaki F."/>
            <person name="Takami H."/>
        </authorList>
    </citation>
    <scope>NUCLEOTIDE SEQUENCE</scope>
    <source>
        <strain evidence="1">Expedition CK06-06</strain>
    </source>
</reference>